<evidence type="ECO:0000256" key="1">
    <source>
        <dbReference type="SAM" id="MobiDB-lite"/>
    </source>
</evidence>
<dbReference type="PANTHER" id="PTHR15967">
    <property type="entry name" value="E2F-ASSOCIATED PHOSPHOPROTEIN"/>
    <property type="match status" value="1"/>
</dbReference>
<dbReference type="Pfam" id="PF10238">
    <property type="entry name" value="Eapp_C"/>
    <property type="match status" value="2"/>
</dbReference>
<reference evidence="2" key="1">
    <citation type="submission" date="2015-10" db="EMBL/GenBank/DDBJ databases">
        <title>EvidentialGene: Evidence-directed Construction of Complete mRNA Transcriptomes without Genomes.</title>
        <authorList>
            <person name="Gilbert D.G."/>
        </authorList>
    </citation>
    <scope>NUCLEOTIDE SEQUENCE</scope>
</reference>
<dbReference type="EMBL" id="GDIQ01063575">
    <property type="protein sequence ID" value="JAN31162.1"/>
    <property type="molecule type" value="Transcribed_RNA"/>
</dbReference>
<dbReference type="PANTHER" id="PTHR15967:SF0">
    <property type="entry name" value="E2F-ASSOCIATED PHOSPHOPROTEIN"/>
    <property type="match status" value="1"/>
</dbReference>
<feature type="region of interest" description="Disordered" evidence="1">
    <location>
        <begin position="79"/>
        <end position="102"/>
    </location>
</feature>
<sequence>MDSDDEYIVQQFSEDGGIDSSDEDEMVMKEFFRQSGSGLKRSLKDFESEMENEADIRVAAYLEKEQFCDPLKAESDKKEVRKSRDYFDTDSEEGEETEDPTVEAKSNMDLFYDPLMDSKDEKYVQRQRDMYRTKLMNQTKPKPLPNSDAVLNCPACFTTLCHDCQRYLQQLIYFIGCNNYPVLPLFKFRHETIKTQYRAMFTFHCQVDLGEVMKVPLHSQKNRSKKALSQPGELHFSGEEETYHPVRCSVCNTHVAMLDSDEVYHFFNVVTSH</sequence>
<dbReference type="AlphaFoldDB" id="A0A0P6EHY1"/>
<proteinExistence type="predicted"/>
<dbReference type="OrthoDB" id="122464at2759"/>
<feature type="compositionally biased region" description="Acidic residues" evidence="1">
    <location>
        <begin position="88"/>
        <end position="101"/>
    </location>
</feature>
<accession>A0A0P6EHY1</accession>
<name>A0A0P6EHY1_9CRUS</name>
<dbReference type="InterPro" id="IPR019370">
    <property type="entry name" value="E2F-assoc_phosphoprotein"/>
</dbReference>
<protein>
    <submittedName>
        <fullName evidence="2">E2F-associated phosphoprotein</fullName>
    </submittedName>
</protein>
<dbReference type="GO" id="GO:0005634">
    <property type="term" value="C:nucleus"/>
    <property type="evidence" value="ECO:0007669"/>
    <property type="project" value="TreeGrafter"/>
</dbReference>
<evidence type="ECO:0000313" key="2">
    <source>
        <dbReference type="EMBL" id="JAN31162.1"/>
    </source>
</evidence>
<organism evidence="2">
    <name type="scientific">Daphnia magna</name>
    <dbReference type="NCBI Taxonomy" id="35525"/>
    <lineage>
        <taxon>Eukaryota</taxon>
        <taxon>Metazoa</taxon>
        <taxon>Ecdysozoa</taxon>
        <taxon>Arthropoda</taxon>
        <taxon>Crustacea</taxon>
        <taxon>Branchiopoda</taxon>
        <taxon>Diplostraca</taxon>
        <taxon>Cladocera</taxon>
        <taxon>Anomopoda</taxon>
        <taxon>Daphniidae</taxon>
        <taxon>Daphnia</taxon>
    </lineage>
</organism>